<accession>A0AAD5R4M6</accession>
<keyword evidence="2" id="KW-1185">Reference proteome</keyword>
<sequence length="91" mass="10688">MMKSLAWDEEGIWIDEQPINIRFAVGIVIVSKSTFENRVMLKELDDKGKLWVTHKQDEDKDYEESDLKVRKMEFDGSLSKDIASYVYLDVQ</sequence>
<comment type="caution">
    <text evidence="1">The sequence shown here is derived from an EMBL/GenBank/DDBJ whole genome shotgun (WGS) entry which is preliminary data.</text>
</comment>
<protein>
    <submittedName>
        <fullName evidence="1">Uncharacterized protein</fullName>
    </submittedName>
</protein>
<dbReference type="Proteomes" id="UP001196413">
    <property type="component" value="Unassembled WGS sequence"/>
</dbReference>
<proteinExistence type="predicted"/>
<dbReference type="AlphaFoldDB" id="A0AAD5R4M6"/>
<evidence type="ECO:0000313" key="2">
    <source>
        <dbReference type="Proteomes" id="UP001196413"/>
    </source>
</evidence>
<gene>
    <name evidence="1" type="ORF">KIN20_031087</name>
</gene>
<dbReference type="EMBL" id="JAHQIW010006616">
    <property type="protein sequence ID" value="KAJ1369598.1"/>
    <property type="molecule type" value="Genomic_DNA"/>
</dbReference>
<organism evidence="1 2">
    <name type="scientific">Parelaphostrongylus tenuis</name>
    <name type="common">Meningeal worm</name>
    <dbReference type="NCBI Taxonomy" id="148309"/>
    <lineage>
        <taxon>Eukaryota</taxon>
        <taxon>Metazoa</taxon>
        <taxon>Ecdysozoa</taxon>
        <taxon>Nematoda</taxon>
        <taxon>Chromadorea</taxon>
        <taxon>Rhabditida</taxon>
        <taxon>Rhabditina</taxon>
        <taxon>Rhabditomorpha</taxon>
        <taxon>Strongyloidea</taxon>
        <taxon>Metastrongylidae</taxon>
        <taxon>Parelaphostrongylus</taxon>
    </lineage>
</organism>
<evidence type="ECO:0000313" key="1">
    <source>
        <dbReference type="EMBL" id="KAJ1369598.1"/>
    </source>
</evidence>
<reference evidence="1" key="1">
    <citation type="submission" date="2021-06" db="EMBL/GenBank/DDBJ databases">
        <title>Parelaphostrongylus tenuis whole genome reference sequence.</title>
        <authorList>
            <person name="Garwood T.J."/>
            <person name="Larsen P.A."/>
            <person name="Fountain-Jones N.M."/>
            <person name="Garbe J.R."/>
            <person name="Macchietto M.G."/>
            <person name="Kania S.A."/>
            <person name="Gerhold R.W."/>
            <person name="Richards J.E."/>
            <person name="Wolf T.M."/>
        </authorList>
    </citation>
    <scope>NUCLEOTIDE SEQUENCE</scope>
    <source>
        <strain evidence="1">MNPRO001-30</strain>
        <tissue evidence="1">Meninges</tissue>
    </source>
</reference>
<name>A0AAD5R4M6_PARTN</name>